<protein>
    <submittedName>
        <fullName evidence="1">Uncharacterized protein</fullName>
    </submittedName>
</protein>
<comment type="caution">
    <text evidence="1">The sequence shown here is derived from an EMBL/GenBank/DDBJ whole genome shotgun (WGS) entry which is preliminary data.</text>
</comment>
<sequence>MSTGAALFDSRGAFQDAVRQAFVAAIERGARRIVCCDPDFADWPLDDTTLHARLVPWLKLPQRRLLLLAADWSVLPRRHPRFVTWRAPWVHAVEGWTPAEGDDAELPRVLVDDGDVFLHLRDAEHWRGRAGRDTAEAQRWRDTIDGRIERAQAAFFVRPLGL</sequence>
<evidence type="ECO:0000313" key="2">
    <source>
        <dbReference type="Proteomes" id="UP000295106"/>
    </source>
</evidence>
<dbReference type="EMBL" id="SLXD01000003">
    <property type="protein sequence ID" value="TCP03795.1"/>
    <property type="molecule type" value="Genomic_DNA"/>
</dbReference>
<name>A0A4R2MEY3_RUBGE</name>
<dbReference type="OrthoDB" id="8898236at2"/>
<accession>A0A4R2MEY3</accession>
<reference evidence="1 2" key="1">
    <citation type="submission" date="2019-03" db="EMBL/GenBank/DDBJ databases">
        <title>Genomic Encyclopedia of Type Strains, Phase IV (KMG-IV): sequencing the most valuable type-strain genomes for metagenomic binning, comparative biology and taxonomic classification.</title>
        <authorList>
            <person name="Goeker M."/>
        </authorList>
    </citation>
    <scope>NUCLEOTIDE SEQUENCE [LARGE SCALE GENOMIC DNA]</scope>
    <source>
        <strain evidence="1 2">DSM 1709</strain>
    </source>
</reference>
<organism evidence="1 2">
    <name type="scientific">Rubrivivax gelatinosus</name>
    <name type="common">Rhodocyclus gelatinosus</name>
    <name type="synonym">Rhodopseudomonas gelatinosa</name>
    <dbReference type="NCBI Taxonomy" id="28068"/>
    <lineage>
        <taxon>Bacteria</taxon>
        <taxon>Pseudomonadati</taxon>
        <taxon>Pseudomonadota</taxon>
        <taxon>Betaproteobacteria</taxon>
        <taxon>Burkholderiales</taxon>
        <taxon>Sphaerotilaceae</taxon>
        <taxon>Rubrivivax</taxon>
    </lineage>
</organism>
<dbReference type="AlphaFoldDB" id="A0A4R2MEY3"/>
<dbReference type="RefSeq" id="WP_132645259.1">
    <property type="nucleotide sequence ID" value="NZ_CP181386.1"/>
</dbReference>
<dbReference type="Proteomes" id="UP000295106">
    <property type="component" value="Unassembled WGS sequence"/>
</dbReference>
<gene>
    <name evidence="1" type="ORF">EV684_10340</name>
</gene>
<proteinExistence type="predicted"/>
<dbReference type="GeneID" id="99684131"/>
<evidence type="ECO:0000313" key="1">
    <source>
        <dbReference type="EMBL" id="TCP03795.1"/>
    </source>
</evidence>